<dbReference type="RefSeq" id="WP_206720910.1">
    <property type="nucleotide sequence ID" value="NZ_CP071090.1"/>
</dbReference>
<dbReference type="EMBL" id="CP071090">
    <property type="protein sequence ID" value="QSQ19323.1"/>
    <property type="molecule type" value="Genomic_DNA"/>
</dbReference>
<sequence>MTPRDVEMELAAYLNAAGLGVSTSGNPPSLYAGPFPVDGPDRLVCVRFTGGDGGVYLGGGGVLEPECQVVVRGHRGAVTAARELAVGCWAALHLARVPGYVSVQCEGAGPVEQPPDDKQRPRFSFNVLARYVAP</sequence>
<reference evidence="1 2" key="1">
    <citation type="submission" date="2021-02" db="EMBL/GenBank/DDBJ databases">
        <title>De Novo genome assembly of isolated myxobacteria.</title>
        <authorList>
            <person name="Stevens D.C."/>
        </authorList>
    </citation>
    <scope>NUCLEOTIDE SEQUENCE [LARGE SCALE GENOMIC DNA]</scope>
    <source>
        <strain evidence="2">SCPEA02</strain>
    </source>
</reference>
<evidence type="ECO:0000313" key="2">
    <source>
        <dbReference type="Proteomes" id="UP000662747"/>
    </source>
</evidence>
<keyword evidence="2" id="KW-1185">Reference proteome</keyword>
<evidence type="ECO:0008006" key="3">
    <source>
        <dbReference type="Google" id="ProtNLM"/>
    </source>
</evidence>
<proteinExistence type="predicted"/>
<accession>A0ABX7NL27</accession>
<evidence type="ECO:0000313" key="1">
    <source>
        <dbReference type="EMBL" id="QSQ19323.1"/>
    </source>
</evidence>
<protein>
    <recommendedName>
        <fullName evidence="3">DUF3168 domain-containing protein</fullName>
    </recommendedName>
</protein>
<organism evidence="1 2">
    <name type="scientific">Pyxidicoccus parkwayensis</name>
    <dbReference type="NCBI Taxonomy" id="2813578"/>
    <lineage>
        <taxon>Bacteria</taxon>
        <taxon>Pseudomonadati</taxon>
        <taxon>Myxococcota</taxon>
        <taxon>Myxococcia</taxon>
        <taxon>Myxococcales</taxon>
        <taxon>Cystobacterineae</taxon>
        <taxon>Myxococcaceae</taxon>
        <taxon>Pyxidicoccus</taxon>
    </lineage>
</organism>
<name>A0ABX7NL27_9BACT</name>
<gene>
    <name evidence="1" type="ORF">JY651_28755</name>
</gene>
<dbReference type="Proteomes" id="UP000662747">
    <property type="component" value="Chromosome"/>
</dbReference>